<keyword evidence="5" id="KW-1185">Reference proteome</keyword>
<dbReference type="GO" id="GO:0005576">
    <property type="term" value="C:extracellular region"/>
    <property type="evidence" value="ECO:0007669"/>
    <property type="project" value="UniProtKB-SubCell"/>
</dbReference>
<comment type="subcellular location">
    <subcellularLocation>
        <location evidence="1">Secreted</location>
    </subcellularLocation>
</comment>
<evidence type="ECO:0000259" key="3">
    <source>
        <dbReference type="PROSITE" id="PS50842"/>
    </source>
</evidence>
<dbReference type="PROSITE" id="PS50842">
    <property type="entry name" value="EXPANSIN_EG45"/>
    <property type="match status" value="1"/>
</dbReference>
<reference evidence="6" key="1">
    <citation type="submission" date="2025-08" db="UniProtKB">
        <authorList>
            <consortium name="RefSeq"/>
        </authorList>
    </citation>
    <scope>IDENTIFICATION</scope>
</reference>
<evidence type="ECO:0000313" key="5">
    <source>
        <dbReference type="Proteomes" id="UP001515500"/>
    </source>
</evidence>
<dbReference type="InterPro" id="IPR036749">
    <property type="entry name" value="Expansin_CBD_sf"/>
</dbReference>
<evidence type="ECO:0000256" key="1">
    <source>
        <dbReference type="ARBA" id="ARBA00004613"/>
    </source>
</evidence>
<keyword evidence="2" id="KW-0964">Secreted</keyword>
<evidence type="ECO:0000256" key="2">
    <source>
        <dbReference type="ARBA" id="ARBA00022525"/>
    </source>
</evidence>
<organism evidence="5 6">
    <name type="scientific">Dioscorea cayennensis subsp. rotundata</name>
    <name type="common">White Guinea yam</name>
    <name type="synonym">Dioscorea rotundata</name>
    <dbReference type="NCBI Taxonomy" id="55577"/>
    <lineage>
        <taxon>Eukaryota</taxon>
        <taxon>Viridiplantae</taxon>
        <taxon>Streptophyta</taxon>
        <taxon>Embryophyta</taxon>
        <taxon>Tracheophyta</taxon>
        <taxon>Spermatophyta</taxon>
        <taxon>Magnoliopsida</taxon>
        <taxon>Liliopsida</taxon>
        <taxon>Dioscoreales</taxon>
        <taxon>Dioscoreaceae</taxon>
        <taxon>Dioscorea</taxon>
    </lineage>
</organism>
<feature type="domain" description="Expansin-like EG45" evidence="3">
    <location>
        <begin position="1"/>
        <end position="93"/>
    </location>
</feature>
<dbReference type="AlphaFoldDB" id="A0AB40C4B1"/>
<name>A0AB40C4B1_DIOCR</name>
<dbReference type="SUPFAM" id="SSF50685">
    <property type="entry name" value="Barwin-like endoglucanases"/>
    <property type="match status" value="1"/>
</dbReference>
<dbReference type="InterPro" id="IPR007117">
    <property type="entry name" value="Expansin_CBD"/>
</dbReference>
<dbReference type="GeneID" id="120271985"/>
<evidence type="ECO:0000313" key="6">
    <source>
        <dbReference type="RefSeq" id="XP_039134617.1"/>
    </source>
</evidence>
<protein>
    <submittedName>
        <fullName evidence="6">Expansin-like A2</fullName>
    </submittedName>
</protein>
<dbReference type="PANTHER" id="PTHR31692:SF4">
    <property type="entry name" value="EXPANSIN-LIKE A1-RELATED"/>
    <property type="match status" value="1"/>
</dbReference>
<dbReference type="InterPro" id="IPR007112">
    <property type="entry name" value="Expansin/allergen_DPBB_dom"/>
</dbReference>
<dbReference type="PROSITE" id="PS50843">
    <property type="entry name" value="EXPANSIN_CBD"/>
    <property type="match status" value="1"/>
</dbReference>
<dbReference type="SUPFAM" id="SSF49590">
    <property type="entry name" value="PHL pollen allergen"/>
    <property type="match status" value="1"/>
</dbReference>
<dbReference type="Proteomes" id="UP001515500">
    <property type="component" value="Chromosome 2"/>
</dbReference>
<dbReference type="Gene3D" id="2.60.40.760">
    <property type="entry name" value="Expansin, cellulose-binding-like domain"/>
    <property type="match status" value="1"/>
</dbReference>
<sequence length="190" mass="21016">MVLALDFNGGYVAAASPALYRKGVGCGGCFQIMCIGLQIMQKKGVTVVLTDLDLNKKNIQTDFILSKKGFHGFGKTWKWKTVARNQNNLAVNFYQGGQTDILTVDVAQVGTSYLKFMTRSAYSAIWNTSNAPAGALQFRVVVIGCFEAAWIFTRETLPANWKIGSVYEFGVQIIEIAQEECSTCDTKEWK</sequence>
<dbReference type="RefSeq" id="XP_039134617.1">
    <property type="nucleotide sequence ID" value="XM_039278683.1"/>
</dbReference>
<dbReference type="Pfam" id="PF01357">
    <property type="entry name" value="Expansin_C"/>
    <property type="match status" value="1"/>
</dbReference>
<proteinExistence type="predicted"/>
<feature type="domain" description="Expansin-like CBD" evidence="4">
    <location>
        <begin position="94"/>
        <end position="169"/>
    </location>
</feature>
<accession>A0AB40C4B1</accession>
<dbReference type="InterPro" id="IPR036908">
    <property type="entry name" value="RlpA-like_sf"/>
</dbReference>
<gene>
    <name evidence="6" type="primary">LOC120271985</name>
</gene>
<evidence type="ECO:0000259" key="4">
    <source>
        <dbReference type="PROSITE" id="PS50843"/>
    </source>
</evidence>
<dbReference type="PANTHER" id="PTHR31692">
    <property type="entry name" value="EXPANSIN-B3"/>
    <property type="match status" value="1"/>
</dbReference>